<reference evidence="1" key="1">
    <citation type="submission" date="2014-05" db="EMBL/GenBank/DDBJ databases">
        <authorList>
            <person name="Chronopoulou M."/>
        </authorList>
    </citation>
    <scope>NUCLEOTIDE SEQUENCE</scope>
    <source>
        <tissue evidence="1">Whole organism</tissue>
    </source>
</reference>
<dbReference type="EMBL" id="HACA01024826">
    <property type="protein sequence ID" value="CDW42187.1"/>
    <property type="molecule type" value="Transcribed_RNA"/>
</dbReference>
<dbReference type="AlphaFoldDB" id="A0A0K2UWA9"/>
<protein>
    <submittedName>
        <fullName evidence="1">Uncharacterized protein</fullName>
    </submittedName>
</protein>
<proteinExistence type="predicted"/>
<organism evidence="1">
    <name type="scientific">Lepeophtheirus salmonis</name>
    <name type="common">Salmon louse</name>
    <name type="synonym">Caligus salmonis</name>
    <dbReference type="NCBI Taxonomy" id="72036"/>
    <lineage>
        <taxon>Eukaryota</taxon>
        <taxon>Metazoa</taxon>
        <taxon>Ecdysozoa</taxon>
        <taxon>Arthropoda</taxon>
        <taxon>Crustacea</taxon>
        <taxon>Multicrustacea</taxon>
        <taxon>Hexanauplia</taxon>
        <taxon>Copepoda</taxon>
        <taxon>Siphonostomatoida</taxon>
        <taxon>Caligidae</taxon>
        <taxon>Lepeophtheirus</taxon>
    </lineage>
</organism>
<name>A0A0K2UWA9_LEPSM</name>
<accession>A0A0K2UWA9</accession>
<evidence type="ECO:0000313" key="1">
    <source>
        <dbReference type="EMBL" id="CDW42187.1"/>
    </source>
</evidence>
<sequence length="70" mass="7611">MGNAGSRVLFESPNTNQAGLSPSDLLYFSIPVVMNEMKPVIRFIEDLLHGFDDSLCIHVGLGQYGMQAPA</sequence>